<dbReference type="AlphaFoldDB" id="A0A835FQD5"/>
<protein>
    <submittedName>
        <fullName evidence="1">Uncharacterized protein</fullName>
    </submittedName>
</protein>
<comment type="caution">
    <text evidence="1">The sequence shown here is derived from an EMBL/GenBank/DDBJ whole genome shotgun (WGS) entry which is preliminary data.</text>
</comment>
<organism evidence="1 2">
    <name type="scientific">Digitaria exilis</name>
    <dbReference type="NCBI Taxonomy" id="1010633"/>
    <lineage>
        <taxon>Eukaryota</taxon>
        <taxon>Viridiplantae</taxon>
        <taxon>Streptophyta</taxon>
        <taxon>Embryophyta</taxon>
        <taxon>Tracheophyta</taxon>
        <taxon>Spermatophyta</taxon>
        <taxon>Magnoliopsida</taxon>
        <taxon>Liliopsida</taxon>
        <taxon>Poales</taxon>
        <taxon>Poaceae</taxon>
        <taxon>PACMAD clade</taxon>
        <taxon>Panicoideae</taxon>
        <taxon>Panicodae</taxon>
        <taxon>Paniceae</taxon>
        <taxon>Anthephorinae</taxon>
        <taxon>Digitaria</taxon>
    </lineage>
</organism>
<name>A0A835FQD5_9POAL</name>
<proteinExistence type="predicted"/>
<reference evidence="1" key="1">
    <citation type="submission" date="2020-07" db="EMBL/GenBank/DDBJ databases">
        <title>Genome sequence and genetic diversity analysis of an under-domesticated orphan crop, white fonio (Digitaria exilis).</title>
        <authorList>
            <person name="Bennetzen J.L."/>
            <person name="Chen S."/>
            <person name="Ma X."/>
            <person name="Wang X."/>
            <person name="Yssel A.E.J."/>
            <person name="Chaluvadi S.R."/>
            <person name="Johnson M."/>
            <person name="Gangashetty P."/>
            <person name="Hamidou F."/>
            <person name="Sanogo M.D."/>
            <person name="Zwaenepoel A."/>
            <person name="Wallace J."/>
            <person name="Van De Peer Y."/>
            <person name="Van Deynze A."/>
        </authorList>
    </citation>
    <scope>NUCLEOTIDE SEQUENCE</scope>
    <source>
        <tissue evidence="1">Leaves</tissue>
    </source>
</reference>
<sequence length="33" mass="3655">MSGVAPRQLLLEGLEGSKMVNWPPSHRALRAPR</sequence>
<evidence type="ECO:0000313" key="1">
    <source>
        <dbReference type="EMBL" id="KAF8769034.1"/>
    </source>
</evidence>
<dbReference type="Proteomes" id="UP000636709">
    <property type="component" value="Unassembled WGS sequence"/>
</dbReference>
<gene>
    <name evidence="1" type="ORF">HU200_007014</name>
</gene>
<evidence type="ECO:0000313" key="2">
    <source>
        <dbReference type="Proteomes" id="UP000636709"/>
    </source>
</evidence>
<keyword evidence="2" id="KW-1185">Reference proteome</keyword>
<accession>A0A835FQD5</accession>
<dbReference type="EMBL" id="JACEFO010000473">
    <property type="protein sequence ID" value="KAF8769034.1"/>
    <property type="molecule type" value="Genomic_DNA"/>
</dbReference>